<evidence type="ECO:0000313" key="2">
    <source>
        <dbReference type="EMBL" id="OUR99664.1"/>
    </source>
</evidence>
<dbReference type="PROSITE" id="PS51677">
    <property type="entry name" value="NODB"/>
    <property type="match status" value="1"/>
</dbReference>
<dbReference type="Gene3D" id="3.20.20.370">
    <property type="entry name" value="Glycoside hydrolase/deacetylase"/>
    <property type="match status" value="1"/>
</dbReference>
<evidence type="ECO:0000313" key="3">
    <source>
        <dbReference type="Proteomes" id="UP000196531"/>
    </source>
</evidence>
<reference evidence="3" key="1">
    <citation type="journal article" date="2017" name="Proc. Natl. Acad. Sci. U.S.A.">
        <title>Simulation of Deepwater Horizon oil plume reveals substrate specialization within a complex community of hydrocarbon-degraders.</title>
        <authorList>
            <person name="Hu P."/>
            <person name="Dubinsky E.A."/>
            <person name="Probst A.J."/>
            <person name="Wang J."/>
            <person name="Sieber C.M.K."/>
            <person name="Tom L.M."/>
            <person name="Gardinali P."/>
            <person name="Banfield J.F."/>
            <person name="Atlas R.M."/>
            <person name="Andersen G.L."/>
        </authorList>
    </citation>
    <scope>NUCLEOTIDE SEQUENCE [LARGE SCALE GENOMIC DNA]</scope>
</reference>
<dbReference type="CDD" id="cd10917">
    <property type="entry name" value="CE4_NodB_like_6s_7s"/>
    <property type="match status" value="1"/>
</dbReference>
<dbReference type="GO" id="GO:0005975">
    <property type="term" value="P:carbohydrate metabolic process"/>
    <property type="evidence" value="ECO:0007669"/>
    <property type="project" value="InterPro"/>
</dbReference>
<proteinExistence type="predicted"/>
<gene>
    <name evidence="2" type="ORF">A9Q84_01175</name>
</gene>
<dbReference type="Pfam" id="PF01522">
    <property type="entry name" value="Polysacc_deac_1"/>
    <property type="match status" value="1"/>
</dbReference>
<evidence type="ECO:0000259" key="1">
    <source>
        <dbReference type="PROSITE" id="PS51677"/>
    </source>
</evidence>
<dbReference type="EMBL" id="MAAO01000002">
    <property type="protein sequence ID" value="OUR99664.1"/>
    <property type="molecule type" value="Genomic_DNA"/>
</dbReference>
<dbReference type="InterPro" id="IPR050248">
    <property type="entry name" value="Polysacc_deacetylase_ArnD"/>
</dbReference>
<dbReference type="PANTHER" id="PTHR10587">
    <property type="entry name" value="GLYCOSYL TRANSFERASE-RELATED"/>
    <property type="match status" value="1"/>
</dbReference>
<comment type="caution">
    <text evidence="2">The sequence shown here is derived from an EMBL/GenBank/DDBJ whole genome shotgun (WGS) entry which is preliminary data.</text>
</comment>
<accession>A0A1Y5FHK2</accession>
<dbReference type="AlphaFoldDB" id="A0A1Y5FHK2"/>
<dbReference type="Proteomes" id="UP000196531">
    <property type="component" value="Unassembled WGS sequence"/>
</dbReference>
<dbReference type="PANTHER" id="PTHR10587:SF125">
    <property type="entry name" value="POLYSACCHARIDE DEACETYLASE YHEN-RELATED"/>
    <property type="match status" value="1"/>
</dbReference>
<dbReference type="GO" id="GO:0016810">
    <property type="term" value="F:hydrolase activity, acting on carbon-nitrogen (but not peptide) bonds"/>
    <property type="evidence" value="ECO:0007669"/>
    <property type="project" value="InterPro"/>
</dbReference>
<protein>
    <recommendedName>
        <fullName evidence="1">NodB homology domain-containing protein</fullName>
    </recommendedName>
</protein>
<name>A0A1Y5FHK2_9BACT</name>
<dbReference type="SUPFAM" id="SSF88713">
    <property type="entry name" value="Glycoside hydrolase/deacetylase"/>
    <property type="match status" value="1"/>
</dbReference>
<sequence>MSFQSLYDKFTGPCIRRIHSKELTIKSLFLTFDDGPHDVLTKKVLELLKKYQSRATFFVIGNHVKDNLDIAKLIIEEGHAIGNHTIDHDTNNYFKNKSHLKAWVQTSEDFLKEQLACEVVGFRSPLGMKTPPLMRALKEDQLPLILWDTRFYDTNNELTKTKMDTALAKLQNGSIILLHDTLESSKQENFLIQLEYFITCAKEEGYNFLPLTKAMVTNTFQEKYGLKK</sequence>
<dbReference type="InterPro" id="IPR002509">
    <property type="entry name" value="NODB_dom"/>
</dbReference>
<organism evidence="2 3">
    <name type="scientific">Halobacteriovorax marinus</name>
    <dbReference type="NCBI Taxonomy" id="97084"/>
    <lineage>
        <taxon>Bacteria</taxon>
        <taxon>Pseudomonadati</taxon>
        <taxon>Bdellovibrionota</taxon>
        <taxon>Bacteriovoracia</taxon>
        <taxon>Bacteriovoracales</taxon>
        <taxon>Halobacteriovoraceae</taxon>
        <taxon>Halobacteriovorax</taxon>
    </lineage>
</organism>
<dbReference type="InterPro" id="IPR011330">
    <property type="entry name" value="Glyco_hydro/deAcase_b/a-brl"/>
</dbReference>
<feature type="domain" description="NodB homology" evidence="1">
    <location>
        <begin position="26"/>
        <end position="209"/>
    </location>
</feature>